<feature type="compositionally biased region" description="Low complexity" evidence="1">
    <location>
        <begin position="262"/>
        <end position="285"/>
    </location>
</feature>
<protein>
    <recommendedName>
        <fullName evidence="2">TUG ubiquitin-like domain-containing protein</fullName>
    </recommendedName>
</protein>
<organism evidence="3 4">
    <name type="scientific">Lynx pardinus</name>
    <name type="common">Iberian lynx</name>
    <name type="synonym">Felis pardina</name>
    <dbReference type="NCBI Taxonomy" id="191816"/>
    <lineage>
        <taxon>Eukaryota</taxon>
        <taxon>Metazoa</taxon>
        <taxon>Chordata</taxon>
        <taxon>Craniata</taxon>
        <taxon>Vertebrata</taxon>
        <taxon>Euteleostomi</taxon>
        <taxon>Mammalia</taxon>
        <taxon>Eutheria</taxon>
        <taxon>Laurasiatheria</taxon>
        <taxon>Carnivora</taxon>
        <taxon>Feliformia</taxon>
        <taxon>Felidae</taxon>
        <taxon>Felinae</taxon>
        <taxon>Lynx</taxon>
    </lineage>
</organism>
<dbReference type="CDD" id="cd16105">
    <property type="entry name" value="Ubl_ASPSCR1_like"/>
    <property type="match status" value="1"/>
</dbReference>
<dbReference type="FunFam" id="3.10.20.90:FF:000204">
    <property type="entry name" value="tether containing UBX domain for GLUT4"/>
    <property type="match status" value="1"/>
</dbReference>
<proteinExistence type="predicted"/>
<accession>A0A485NCS2</accession>
<dbReference type="InterPro" id="IPR059238">
    <property type="entry name" value="UBX1_UBXN9"/>
</dbReference>
<dbReference type="InterPro" id="IPR029071">
    <property type="entry name" value="Ubiquitin-like_domsf"/>
</dbReference>
<evidence type="ECO:0000313" key="3">
    <source>
        <dbReference type="EMBL" id="VFV31381.1"/>
    </source>
</evidence>
<evidence type="ECO:0000313" key="4">
    <source>
        <dbReference type="Proteomes" id="UP000386466"/>
    </source>
</evidence>
<dbReference type="Proteomes" id="UP000386466">
    <property type="component" value="Unassembled WGS sequence"/>
</dbReference>
<reference evidence="3 4" key="1">
    <citation type="submission" date="2019-01" db="EMBL/GenBank/DDBJ databases">
        <authorList>
            <person name="Alioto T."/>
            <person name="Alioto T."/>
        </authorList>
    </citation>
    <scope>NUCLEOTIDE SEQUENCE [LARGE SCALE GENOMIC DNA]</scope>
</reference>
<keyword evidence="4" id="KW-1185">Reference proteome</keyword>
<name>A0A485NCS2_LYNPA</name>
<feature type="compositionally biased region" description="Gly residues" evidence="1">
    <location>
        <begin position="251"/>
        <end position="261"/>
    </location>
</feature>
<feature type="compositionally biased region" description="Basic residues" evidence="1">
    <location>
        <begin position="306"/>
        <end position="317"/>
    </location>
</feature>
<feature type="domain" description="TUG ubiquitin-like" evidence="2">
    <location>
        <begin position="16"/>
        <end position="78"/>
    </location>
</feature>
<dbReference type="Pfam" id="PF11470">
    <property type="entry name" value="TUG-UBL1"/>
    <property type="match status" value="1"/>
</dbReference>
<evidence type="ECO:0000256" key="1">
    <source>
        <dbReference type="SAM" id="MobiDB-lite"/>
    </source>
</evidence>
<dbReference type="CDD" id="cd17075">
    <property type="entry name" value="UBX1_UBXN9"/>
    <property type="match status" value="1"/>
</dbReference>
<gene>
    <name evidence="3" type="ORF">LYPA_23C015869</name>
</gene>
<dbReference type="PANTHER" id="PTHR46467">
    <property type="entry name" value="TETHER CONTAINING UBX DOMAIN FOR GLUT4"/>
    <property type="match status" value="1"/>
</dbReference>
<dbReference type="EMBL" id="CAAGRJ010015536">
    <property type="protein sequence ID" value="VFV31381.1"/>
    <property type="molecule type" value="Genomic_DNA"/>
</dbReference>
<dbReference type="PANTHER" id="PTHR46467:SF1">
    <property type="entry name" value="TETHER CONTAINING UBX DOMAIN FOR GLUT4"/>
    <property type="match status" value="1"/>
</dbReference>
<dbReference type="GO" id="GO:0006886">
    <property type="term" value="P:intracellular protein transport"/>
    <property type="evidence" value="ECO:0007669"/>
    <property type="project" value="TreeGrafter"/>
</dbReference>
<dbReference type="Gene3D" id="3.10.20.90">
    <property type="entry name" value="Phosphatidylinositol 3-kinase Catalytic Subunit, Chain A, domain 1"/>
    <property type="match status" value="2"/>
</dbReference>
<evidence type="ECO:0000259" key="2">
    <source>
        <dbReference type="Pfam" id="PF11470"/>
    </source>
</evidence>
<dbReference type="SUPFAM" id="SSF54236">
    <property type="entry name" value="Ubiquitin-like"/>
    <property type="match status" value="1"/>
</dbReference>
<dbReference type="InterPro" id="IPR021569">
    <property type="entry name" value="TUG-UBL1"/>
</dbReference>
<sequence>MAAPAGGGGSAVSVLAPNGRRHTVKVTPSTVLLQVLEDTCQRQNFNPSEYDLKFQRNVLDLSLQWRFANLPNNAKLEMVPVSRSREGPENMVRIALQLDDGSRLQDTFCSGQTLWELLNHFAQTRECLEQLSEASPVCVYMRDEVTGRASLQSTTLKSLGLTGGSAIIRFAMKRRNQEPGVSRTKTPGSPAPSLSADQATGGPLLPLNSVGLSQGDVSHQDEVGTSGASRVDAPAKQISKEPAPAPFVPFSGGGQRLGGSSGSARSLTSPSAKPPKSFSSPGGPSKPKKSRPGQEPGSEPEPVRSPRPRPAGRRARGRLSQEAVVRVLFGLKSVAPRARFRCSVWWVWTNSCPWDRVTAGRAHLPGGFSVRVRASDAPALRASEPSSRTLCLGPGPWLVPPRRRLWRW</sequence>
<feature type="region of interest" description="Disordered" evidence="1">
    <location>
        <begin position="173"/>
        <end position="318"/>
    </location>
</feature>
<dbReference type="AlphaFoldDB" id="A0A485NCS2"/>
<dbReference type="GO" id="GO:0005737">
    <property type="term" value="C:cytoplasm"/>
    <property type="evidence" value="ECO:0007669"/>
    <property type="project" value="TreeGrafter"/>
</dbReference>
<dbReference type="GO" id="GO:0005634">
    <property type="term" value="C:nucleus"/>
    <property type="evidence" value="ECO:0007669"/>
    <property type="project" value="TreeGrafter"/>
</dbReference>
<dbReference type="GO" id="GO:0042593">
    <property type="term" value="P:glucose homeostasis"/>
    <property type="evidence" value="ECO:0007669"/>
    <property type="project" value="TreeGrafter"/>
</dbReference>
<dbReference type="GO" id="GO:0012506">
    <property type="term" value="C:vesicle membrane"/>
    <property type="evidence" value="ECO:0007669"/>
    <property type="project" value="TreeGrafter"/>
</dbReference>